<gene>
    <name evidence="2" type="ORF">ACFPH6_20190</name>
</gene>
<name>A0ABV8YRP4_9ACTN</name>
<evidence type="ECO:0000256" key="1">
    <source>
        <dbReference type="SAM" id="MobiDB-lite"/>
    </source>
</evidence>
<organism evidence="2 3">
    <name type="scientific">Streptomyces xiangluensis</name>
    <dbReference type="NCBI Taxonomy" id="2665720"/>
    <lineage>
        <taxon>Bacteria</taxon>
        <taxon>Bacillati</taxon>
        <taxon>Actinomycetota</taxon>
        <taxon>Actinomycetes</taxon>
        <taxon>Kitasatosporales</taxon>
        <taxon>Streptomycetaceae</taxon>
        <taxon>Streptomyces</taxon>
    </lineage>
</organism>
<keyword evidence="3" id="KW-1185">Reference proteome</keyword>
<evidence type="ECO:0000313" key="3">
    <source>
        <dbReference type="Proteomes" id="UP001596012"/>
    </source>
</evidence>
<protein>
    <submittedName>
        <fullName evidence="2">Uncharacterized protein</fullName>
    </submittedName>
</protein>
<accession>A0ABV8YRP4</accession>
<dbReference type="EMBL" id="JBHSFG010000030">
    <property type="protein sequence ID" value="MFC4466820.1"/>
    <property type="molecule type" value="Genomic_DNA"/>
</dbReference>
<sequence>MRVTAALTPSEGALFELQQMELDDPAPARSSYARSPPVSATPT</sequence>
<proteinExistence type="predicted"/>
<reference evidence="3" key="1">
    <citation type="journal article" date="2019" name="Int. J. Syst. Evol. Microbiol.">
        <title>The Global Catalogue of Microorganisms (GCM) 10K type strain sequencing project: providing services to taxonomists for standard genome sequencing and annotation.</title>
        <authorList>
            <consortium name="The Broad Institute Genomics Platform"/>
            <consortium name="The Broad Institute Genome Sequencing Center for Infectious Disease"/>
            <person name="Wu L."/>
            <person name="Ma J."/>
        </authorList>
    </citation>
    <scope>NUCLEOTIDE SEQUENCE [LARGE SCALE GENOMIC DNA]</scope>
    <source>
        <strain evidence="3">DT43</strain>
    </source>
</reference>
<comment type="caution">
    <text evidence="2">The sequence shown here is derived from an EMBL/GenBank/DDBJ whole genome shotgun (WGS) entry which is preliminary data.</text>
</comment>
<dbReference type="Proteomes" id="UP001596012">
    <property type="component" value="Unassembled WGS sequence"/>
</dbReference>
<dbReference type="RefSeq" id="WP_386343652.1">
    <property type="nucleotide sequence ID" value="NZ_JBHSFG010000030.1"/>
</dbReference>
<feature type="region of interest" description="Disordered" evidence="1">
    <location>
        <begin position="22"/>
        <end position="43"/>
    </location>
</feature>
<evidence type="ECO:0000313" key="2">
    <source>
        <dbReference type="EMBL" id="MFC4466820.1"/>
    </source>
</evidence>